<dbReference type="Proteomes" id="UP000182624">
    <property type="component" value="Unassembled WGS sequence"/>
</dbReference>
<organism evidence="3 4">
    <name type="scientific">Butyrivibrio proteoclasticus</name>
    <dbReference type="NCBI Taxonomy" id="43305"/>
    <lineage>
        <taxon>Bacteria</taxon>
        <taxon>Bacillati</taxon>
        <taxon>Bacillota</taxon>
        <taxon>Clostridia</taxon>
        <taxon>Lachnospirales</taxon>
        <taxon>Lachnospiraceae</taxon>
        <taxon>Butyrivibrio</taxon>
    </lineage>
</organism>
<proteinExistence type="predicted"/>
<sequence>MDNIMDKLAKEMSAQDMIKANTQAEVESAISESVEAVSKKMEENFNKKFDENSTKTHDVGVQTYRNVQAVLNKQEEKHQEEYKEIKKKFEEVQFAIETKNTALLPILIVTLLVAGADLVINILRIFGII</sequence>
<evidence type="ECO:0000313" key="4">
    <source>
        <dbReference type="Proteomes" id="UP000182624"/>
    </source>
</evidence>
<evidence type="ECO:0000256" key="2">
    <source>
        <dbReference type="SAM" id="Phobius"/>
    </source>
</evidence>
<protein>
    <submittedName>
        <fullName evidence="3">Uncharacterized protein</fullName>
    </submittedName>
</protein>
<keyword evidence="1" id="KW-0175">Coiled coil</keyword>
<feature type="transmembrane region" description="Helical" evidence="2">
    <location>
        <begin position="102"/>
        <end position="123"/>
    </location>
</feature>
<evidence type="ECO:0000313" key="3">
    <source>
        <dbReference type="EMBL" id="SFQ09554.1"/>
    </source>
</evidence>
<evidence type="ECO:0000256" key="1">
    <source>
        <dbReference type="SAM" id="Coils"/>
    </source>
</evidence>
<dbReference type="OrthoDB" id="2063363at2"/>
<keyword evidence="4" id="KW-1185">Reference proteome</keyword>
<dbReference type="EMBL" id="FOXO01000018">
    <property type="protein sequence ID" value="SFQ09554.1"/>
    <property type="molecule type" value="Genomic_DNA"/>
</dbReference>
<keyword evidence="2" id="KW-0812">Transmembrane</keyword>
<name>A0A1I5VPS1_9FIRM</name>
<dbReference type="AlphaFoldDB" id="A0A1I5VPS1"/>
<gene>
    <name evidence="3" type="ORF">SAMN04487928_11856</name>
</gene>
<accession>A0A1I5VPS1</accession>
<dbReference type="RefSeq" id="WP_074889127.1">
    <property type="nucleotide sequence ID" value="NZ_FOXO01000018.1"/>
</dbReference>
<keyword evidence="2" id="KW-1133">Transmembrane helix</keyword>
<keyword evidence="2" id="KW-0472">Membrane</keyword>
<feature type="coiled-coil region" evidence="1">
    <location>
        <begin position="64"/>
        <end position="91"/>
    </location>
</feature>
<reference evidence="4" key="1">
    <citation type="submission" date="2016-10" db="EMBL/GenBank/DDBJ databases">
        <authorList>
            <person name="Varghese N."/>
            <person name="Submissions S."/>
        </authorList>
    </citation>
    <scope>NUCLEOTIDE SEQUENCE [LARGE SCALE GENOMIC DNA]</scope>
    <source>
        <strain evidence="4">P18</strain>
    </source>
</reference>